<reference evidence="2 3" key="1">
    <citation type="submission" date="2020-11" db="EMBL/GenBank/DDBJ databases">
        <title>Pseudonocardia abyssalis sp. nov. and Pseudonocardia oceani sp. nov., description and phylogenomic analysis of two novel actinomycetes isolated from the deep Southern Ocean.</title>
        <authorList>
            <person name="Parra J."/>
        </authorList>
    </citation>
    <scope>NUCLEOTIDE SEQUENCE [LARGE SCALE GENOMIC DNA]</scope>
    <source>
        <strain evidence="2 3">KRD-168</strain>
    </source>
</reference>
<sequence>MRTTCARSSLPWTVRLGLRVRVLHDPRDPRRASLPGGPAGRVAAGPVVVGVAFVVAGLMARSLPAALG</sequence>
<keyword evidence="3" id="KW-1185">Reference proteome</keyword>
<organism evidence="2 3">
    <name type="scientific">Pseudonocardia abyssalis</name>
    <dbReference type="NCBI Taxonomy" id="2792008"/>
    <lineage>
        <taxon>Bacteria</taxon>
        <taxon>Bacillati</taxon>
        <taxon>Actinomycetota</taxon>
        <taxon>Actinomycetes</taxon>
        <taxon>Pseudonocardiales</taxon>
        <taxon>Pseudonocardiaceae</taxon>
        <taxon>Pseudonocardia</taxon>
    </lineage>
</organism>
<keyword evidence="1" id="KW-0812">Transmembrane</keyword>
<name>A0ABS6V222_9PSEU</name>
<proteinExistence type="predicted"/>
<gene>
    <name evidence="2" type="ORF">I4I81_30470</name>
</gene>
<evidence type="ECO:0000256" key="1">
    <source>
        <dbReference type="SAM" id="Phobius"/>
    </source>
</evidence>
<dbReference type="Proteomes" id="UP000694287">
    <property type="component" value="Unassembled WGS sequence"/>
</dbReference>
<keyword evidence="1" id="KW-0472">Membrane</keyword>
<dbReference type="EMBL" id="JADQDK010000001">
    <property type="protein sequence ID" value="MBW0138558.1"/>
    <property type="molecule type" value="Genomic_DNA"/>
</dbReference>
<evidence type="ECO:0000313" key="2">
    <source>
        <dbReference type="EMBL" id="MBW0138558.1"/>
    </source>
</evidence>
<accession>A0ABS6V222</accession>
<protein>
    <submittedName>
        <fullName evidence="2">Uncharacterized protein</fullName>
    </submittedName>
</protein>
<keyword evidence="1" id="KW-1133">Transmembrane helix</keyword>
<evidence type="ECO:0000313" key="3">
    <source>
        <dbReference type="Proteomes" id="UP000694287"/>
    </source>
</evidence>
<feature type="transmembrane region" description="Helical" evidence="1">
    <location>
        <begin position="42"/>
        <end position="60"/>
    </location>
</feature>
<comment type="caution">
    <text evidence="2">The sequence shown here is derived from an EMBL/GenBank/DDBJ whole genome shotgun (WGS) entry which is preliminary data.</text>
</comment>
<dbReference type="RefSeq" id="WP_218601151.1">
    <property type="nucleotide sequence ID" value="NZ_JADQDJ010000012.1"/>
</dbReference>